<dbReference type="AlphaFoldDB" id="A0A2J6TNF2"/>
<keyword evidence="3" id="KW-1133">Transmembrane helix</keyword>
<keyword evidence="2" id="KW-0812">Transmembrane</keyword>
<evidence type="ECO:0000313" key="6">
    <source>
        <dbReference type="Proteomes" id="UP000235371"/>
    </source>
</evidence>
<evidence type="ECO:0000256" key="4">
    <source>
        <dbReference type="ARBA" id="ARBA00023136"/>
    </source>
</evidence>
<dbReference type="GeneID" id="36582146"/>
<dbReference type="SUPFAM" id="SSF161084">
    <property type="entry name" value="MAPEG domain-like"/>
    <property type="match status" value="1"/>
</dbReference>
<keyword evidence="4" id="KW-0472">Membrane</keyword>
<dbReference type="Pfam" id="PF01124">
    <property type="entry name" value="MAPEG"/>
    <property type="match status" value="1"/>
</dbReference>
<dbReference type="InParanoid" id="A0A2J6TNF2"/>
<dbReference type="PANTHER" id="PTHR35371:SF1">
    <property type="entry name" value="BLR7753 PROTEIN"/>
    <property type="match status" value="1"/>
</dbReference>
<dbReference type="Proteomes" id="UP000235371">
    <property type="component" value="Unassembled WGS sequence"/>
</dbReference>
<reference evidence="5 6" key="1">
    <citation type="submission" date="2016-04" db="EMBL/GenBank/DDBJ databases">
        <title>A degradative enzymes factory behind the ericoid mycorrhizal symbiosis.</title>
        <authorList>
            <consortium name="DOE Joint Genome Institute"/>
            <person name="Martino E."/>
            <person name="Morin E."/>
            <person name="Grelet G."/>
            <person name="Kuo A."/>
            <person name="Kohler A."/>
            <person name="Daghino S."/>
            <person name="Barry K."/>
            <person name="Choi C."/>
            <person name="Cichocki N."/>
            <person name="Clum A."/>
            <person name="Copeland A."/>
            <person name="Hainaut M."/>
            <person name="Haridas S."/>
            <person name="Labutti K."/>
            <person name="Lindquist E."/>
            <person name="Lipzen A."/>
            <person name="Khouja H.-R."/>
            <person name="Murat C."/>
            <person name="Ohm R."/>
            <person name="Olson A."/>
            <person name="Spatafora J."/>
            <person name="Veneault-Fourrey C."/>
            <person name="Henrissat B."/>
            <person name="Grigoriev I."/>
            <person name="Martin F."/>
            <person name="Perotto S."/>
        </authorList>
    </citation>
    <scope>NUCLEOTIDE SEQUENCE [LARGE SCALE GENOMIC DNA]</scope>
    <source>
        <strain evidence="5 6">E</strain>
    </source>
</reference>
<gene>
    <name evidence="5" type="ORF">K444DRAFT_520701</name>
</gene>
<organism evidence="5 6">
    <name type="scientific">Hyaloscypha bicolor E</name>
    <dbReference type="NCBI Taxonomy" id="1095630"/>
    <lineage>
        <taxon>Eukaryota</taxon>
        <taxon>Fungi</taxon>
        <taxon>Dikarya</taxon>
        <taxon>Ascomycota</taxon>
        <taxon>Pezizomycotina</taxon>
        <taxon>Leotiomycetes</taxon>
        <taxon>Helotiales</taxon>
        <taxon>Hyaloscyphaceae</taxon>
        <taxon>Hyaloscypha</taxon>
        <taxon>Hyaloscypha bicolor</taxon>
    </lineage>
</organism>
<evidence type="ECO:0000256" key="1">
    <source>
        <dbReference type="ARBA" id="ARBA00004370"/>
    </source>
</evidence>
<evidence type="ECO:0000256" key="3">
    <source>
        <dbReference type="ARBA" id="ARBA00022989"/>
    </source>
</evidence>
<name>A0A2J6TNF2_9HELO</name>
<dbReference type="OrthoDB" id="2122304at2759"/>
<feature type="non-terminal residue" evidence="5">
    <location>
        <position position="1"/>
    </location>
</feature>
<dbReference type="GO" id="GO:0016020">
    <property type="term" value="C:membrane"/>
    <property type="evidence" value="ECO:0007669"/>
    <property type="project" value="UniProtKB-SubCell"/>
</dbReference>
<dbReference type="Gene3D" id="1.20.120.550">
    <property type="entry name" value="Membrane associated eicosanoid/glutathione metabolism-like domain"/>
    <property type="match status" value="1"/>
</dbReference>
<dbReference type="EMBL" id="KZ613749">
    <property type="protein sequence ID" value="PMD64540.1"/>
    <property type="molecule type" value="Genomic_DNA"/>
</dbReference>
<evidence type="ECO:0000256" key="2">
    <source>
        <dbReference type="ARBA" id="ARBA00022692"/>
    </source>
</evidence>
<accession>A0A2J6TNF2</accession>
<sequence length="131" mass="14269">VYAPTQSKVFDNRSPRTYAQNLEKDQIINKETKARILRAESAQSNGFENLALFATPVLAGNLAGLSAQTLNTLSIGYPLSRQAYNFFILTILLSEGMANLRSVVFLAGVGQIFTLSIMSGNSLREKAANLL</sequence>
<keyword evidence="6" id="KW-1185">Reference proteome</keyword>
<proteinExistence type="predicted"/>
<dbReference type="InterPro" id="IPR023352">
    <property type="entry name" value="MAPEG-like_dom_sf"/>
</dbReference>
<protein>
    <submittedName>
        <fullName evidence="5">Uncharacterized protein</fullName>
    </submittedName>
</protein>
<dbReference type="InterPro" id="IPR001129">
    <property type="entry name" value="Membr-assoc_MAPEG"/>
</dbReference>
<dbReference type="PANTHER" id="PTHR35371">
    <property type="entry name" value="INNER MEMBRANE PROTEIN"/>
    <property type="match status" value="1"/>
</dbReference>
<evidence type="ECO:0000313" key="5">
    <source>
        <dbReference type="EMBL" id="PMD64540.1"/>
    </source>
</evidence>
<comment type="subcellular location">
    <subcellularLocation>
        <location evidence="1">Membrane</location>
    </subcellularLocation>
</comment>
<dbReference type="RefSeq" id="XP_024741444.1">
    <property type="nucleotide sequence ID" value="XM_024874066.1"/>
</dbReference>